<reference evidence="3 4" key="1">
    <citation type="journal article" date="2007" name="Nature">
        <title>Evolution of genes and genomes on the Drosophila phylogeny.</title>
        <authorList>
            <consortium name="Drosophila 12 Genomes Consortium"/>
            <person name="Clark A.G."/>
            <person name="Eisen M.B."/>
            <person name="Smith D.R."/>
            <person name="Bergman C.M."/>
            <person name="Oliver B."/>
            <person name="Markow T.A."/>
            <person name="Kaufman T.C."/>
            <person name="Kellis M."/>
            <person name="Gelbart W."/>
            <person name="Iyer V.N."/>
            <person name="Pollard D.A."/>
            <person name="Sackton T.B."/>
            <person name="Larracuente A.M."/>
            <person name="Singh N.D."/>
            <person name="Abad J.P."/>
            <person name="Abt D.N."/>
            <person name="Adryan B."/>
            <person name="Aguade M."/>
            <person name="Akashi H."/>
            <person name="Anderson W.W."/>
            <person name="Aquadro C.F."/>
            <person name="Ardell D.H."/>
            <person name="Arguello R."/>
            <person name="Artieri C.G."/>
            <person name="Barbash D.A."/>
            <person name="Barker D."/>
            <person name="Barsanti P."/>
            <person name="Batterham P."/>
            <person name="Batzoglou S."/>
            <person name="Begun D."/>
            <person name="Bhutkar A."/>
            <person name="Blanco E."/>
            <person name="Bosak S.A."/>
            <person name="Bradley R.K."/>
            <person name="Brand A.D."/>
            <person name="Brent M.R."/>
            <person name="Brooks A.N."/>
            <person name="Brown R.H."/>
            <person name="Butlin R.K."/>
            <person name="Caggese C."/>
            <person name="Calvi B.R."/>
            <person name="Bernardo de Carvalho A."/>
            <person name="Caspi A."/>
            <person name="Castrezana S."/>
            <person name="Celniker S.E."/>
            <person name="Chang J.L."/>
            <person name="Chapple C."/>
            <person name="Chatterji S."/>
            <person name="Chinwalla A."/>
            <person name="Civetta A."/>
            <person name="Clifton S.W."/>
            <person name="Comeron J.M."/>
            <person name="Costello J.C."/>
            <person name="Coyne J.A."/>
            <person name="Daub J."/>
            <person name="David R.G."/>
            <person name="Delcher A.L."/>
            <person name="Delehaunty K."/>
            <person name="Do C.B."/>
            <person name="Ebling H."/>
            <person name="Edwards K."/>
            <person name="Eickbush T."/>
            <person name="Evans J.D."/>
            <person name="Filipski A."/>
            <person name="Findeiss S."/>
            <person name="Freyhult E."/>
            <person name="Fulton L."/>
            <person name="Fulton R."/>
            <person name="Garcia A.C."/>
            <person name="Gardiner A."/>
            <person name="Garfield D.A."/>
            <person name="Garvin B.E."/>
            <person name="Gibson G."/>
            <person name="Gilbert D."/>
            <person name="Gnerre S."/>
            <person name="Godfrey J."/>
            <person name="Good R."/>
            <person name="Gotea V."/>
            <person name="Gravely B."/>
            <person name="Greenberg A.J."/>
            <person name="Griffiths-Jones S."/>
            <person name="Gross S."/>
            <person name="Guigo R."/>
            <person name="Gustafson E.A."/>
            <person name="Haerty W."/>
            <person name="Hahn M.W."/>
            <person name="Halligan D.L."/>
            <person name="Halpern A.L."/>
            <person name="Halter G.M."/>
            <person name="Han M.V."/>
            <person name="Heger A."/>
            <person name="Hillier L."/>
            <person name="Hinrichs A.S."/>
            <person name="Holmes I."/>
            <person name="Hoskins R.A."/>
            <person name="Hubisz M.J."/>
            <person name="Hultmark D."/>
            <person name="Huntley M.A."/>
            <person name="Jaffe D.B."/>
            <person name="Jagadeeshan S."/>
            <person name="Jeck W.R."/>
            <person name="Johnson J."/>
            <person name="Jones C.D."/>
            <person name="Jordan W.C."/>
            <person name="Karpen G.H."/>
            <person name="Kataoka E."/>
            <person name="Keightley P.D."/>
            <person name="Kheradpour P."/>
            <person name="Kirkness E.F."/>
            <person name="Koerich L.B."/>
            <person name="Kristiansen K."/>
            <person name="Kudrna D."/>
            <person name="Kulathinal R.J."/>
            <person name="Kumar S."/>
            <person name="Kwok R."/>
            <person name="Lander E."/>
            <person name="Langley C.H."/>
            <person name="Lapoint R."/>
            <person name="Lazzaro B.P."/>
            <person name="Lee S.J."/>
            <person name="Levesque L."/>
            <person name="Li R."/>
            <person name="Lin C.F."/>
            <person name="Lin M.F."/>
            <person name="Lindblad-Toh K."/>
            <person name="Llopart A."/>
            <person name="Long M."/>
            <person name="Low L."/>
            <person name="Lozovsky E."/>
            <person name="Lu J."/>
            <person name="Luo M."/>
            <person name="Machado C.A."/>
            <person name="Makalowski W."/>
            <person name="Marzo M."/>
            <person name="Matsuda M."/>
            <person name="Matzkin L."/>
            <person name="McAllister B."/>
            <person name="McBride C.S."/>
            <person name="McKernan B."/>
            <person name="McKernan K."/>
            <person name="Mendez-Lago M."/>
            <person name="Minx P."/>
            <person name="Mollenhauer M.U."/>
            <person name="Montooth K."/>
            <person name="Mount S.M."/>
            <person name="Mu X."/>
            <person name="Myers E."/>
            <person name="Negre B."/>
            <person name="Newfeld S."/>
            <person name="Nielsen R."/>
            <person name="Noor M.A."/>
            <person name="O'Grady P."/>
            <person name="Pachter L."/>
            <person name="Papaceit M."/>
            <person name="Parisi M.J."/>
            <person name="Parisi M."/>
            <person name="Parts L."/>
            <person name="Pedersen J.S."/>
            <person name="Pesole G."/>
            <person name="Phillippy A.M."/>
            <person name="Ponting C.P."/>
            <person name="Pop M."/>
            <person name="Porcelli D."/>
            <person name="Powell J.R."/>
            <person name="Prohaska S."/>
            <person name="Pruitt K."/>
            <person name="Puig M."/>
            <person name="Quesneville H."/>
            <person name="Ram K.R."/>
            <person name="Rand D."/>
            <person name="Rasmussen M.D."/>
            <person name="Reed L.K."/>
            <person name="Reenan R."/>
            <person name="Reily A."/>
            <person name="Remington K.A."/>
            <person name="Rieger T.T."/>
            <person name="Ritchie M.G."/>
            <person name="Robin C."/>
            <person name="Rogers Y.H."/>
            <person name="Rohde C."/>
            <person name="Rozas J."/>
            <person name="Rubenfield M.J."/>
            <person name="Ruiz A."/>
            <person name="Russo S."/>
            <person name="Salzberg S.L."/>
            <person name="Sanchez-Gracia A."/>
            <person name="Saranga D.J."/>
            <person name="Sato H."/>
            <person name="Schaeffer S.W."/>
            <person name="Schatz M.C."/>
            <person name="Schlenke T."/>
            <person name="Schwartz R."/>
            <person name="Segarra C."/>
            <person name="Singh R.S."/>
            <person name="Sirot L."/>
            <person name="Sirota M."/>
            <person name="Sisneros N.B."/>
            <person name="Smith C.D."/>
            <person name="Smith T.F."/>
            <person name="Spieth J."/>
            <person name="Stage D.E."/>
            <person name="Stark A."/>
            <person name="Stephan W."/>
            <person name="Strausberg R.L."/>
            <person name="Strempel S."/>
            <person name="Sturgill D."/>
            <person name="Sutton G."/>
            <person name="Sutton G.G."/>
            <person name="Tao W."/>
            <person name="Teichmann S."/>
            <person name="Tobari Y.N."/>
            <person name="Tomimura Y."/>
            <person name="Tsolas J.M."/>
            <person name="Valente V.L."/>
            <person name="Venter E."/>
            <person name="Venter J.C."/>
            <person name="Vicario S."/>
            <person name="Vieira F.G."/>
            <person name="Vilella A.J."/>
            <person name="Villasante A."/>
            <person name="Walenz B."/>
            <person name="Wang J."/>
            <person name="Wasserman M."/>
            <person name="Watts T."/>
            <person name="Wilson D."/>
            <person name="Wilson R.K."/>
            <person name="Wing R.A."/>
            <person name="Wolfner M.F."/>
            <person name="Wong A."/>
            <person name="Wong G.K."/>
            <person name="Wu C.I."/>
            <person name="Wu G."/>
            <person name="Yamamoto D."/>
            <person name="Yang H.P."/>
            <person name="Yang S.P."/>
            <person name="Yorke J.A."/>
            <person name="Yoshida K."/>
            <person name="Zdobnov E."/>
            <person name="Zhang P."/>
            <person name="Zhang Y."/>
            <person name="Zimin A.V."/>
            <person name="Baldwin J."/>
            <person name="Abdouelleil A."/>
            <person name="Abdulkadir J."/>
            <person name="Abebe A."/>
            <person name="Abera B."/>
            <person name="Abreu J."/>
            <person name="Acer S.C."/>
            <person name="Aftuck L."/>
            <person name="Alexander A."/>
            <person name="An P."/>
            <person name="Anderson E."/>
            <person name="Anderson S."/>
            <person name="Arachi H."/>
            <person name="Azer M."/>
            <person name="Bachantsang P."/>
            <person name="Barry A."/>
            <person name="Bayul T."/>
            <person name="Berlin A."/>
            <person name="Bessette D."/>
            <person name="Bloom T."/>
            <person name="Blye J."/>
            <person name="Boguslavskiy L."/>
            <person name="Bonnet C."/>
            <person name="Boukhgalter B."/>
            <person name="Bourzgui I."/>
            <person name="Brown A."/>
            <person name="Cahill P."/>
            <person name="Channer S."/>
            <person name="Cheshatsang Y."/>
            <person name="Chuda L."/>
            <person name="Citroen M."/>
            <person name="Collymore A."/>
            <person name="Cooke P."/>
            <person name="Costello M."/>
            <person name="D'Aco K."/>
            <person name="Daza R."/>
            <person name="De Haan G."/>
            <person name="DeGray S."/>
            <person name="DeMaso C."/>
            <person name="Dhargay N."/>
            <person name="Dooley K."/>
            <person name="Dooley E."/>
            <person name="Doricent M."/>
            <person name="Dorje P."/>
            <person name="Dorjee K."/>
            <person name="Dupes A."/>
            <person name="Elong R."/>
            <person name="Falk J."/>
            <person name="Farina A."/>
            <person name="Faro S."/>
            <person name="Ferguson D."/>
            <person name="Fisher S."/>
            <person name="Foley C.D."/>
            <person name="Franke A."/>
            <person name="Friedrich D."/>
            <person name="Gadbois L."/>
            <person name="Gearin G."/>
            <person name="Gearin C.R."/>
            <person name="Giannoukos G."/>
            <person name="Goode T."/>
            <person name="Graham J."/>
            <person name="Grandbois E."/>
            <person name="Grewal S."/>
            <person name="Gyaltsen K."/>
            <person name="Hafez N."/>
            <person name="Hagos B."/>
            <person name="Hall J."/>
            <person name="Henson C."/>
            <person name="Hollinger A."/>
            <person name="Honan T."/>
            <person name="Huard M.D."/>
            <person name="Hughes L."/>
            <person name="Hurhula B."/>
            <person name="Husby M.E."/>
            <person name="Kamat A."/>
            <person name="Kanga B."/>
            <person name="Kashin S."/>
            <person name="Khazanovich D."/>
            <person name="Kisner P."/>
            <person name="Lance K."/>
            <person name="Lara M."/>
            <person name="Lee W."/>
            <person name="Lennon N."/>
            <person name="Letendre F."/>
            <person name="LeVine R."/>
            <person name="Lipovsky A."/>
            <person name="Liu X."/>
            <person name="Liu J."/>
            <person name="Liu S."/>
            <person name="Lokyitsang T."/>
            <person name="Lokyitsang Y."/>
            <person name="Lubonja R."/>
            <person name="Lui A."/>
            <person name="MacDonald P."/>
            <person name="Magnisalis V."/>
            <person name="Maru K."/>
            <person name="Matthews C."/>
            <person name="McCusker W."/>
            <person name="McDonough S."/>
            <person name="Mehta T."/>
            <person name="Meldrim J."/>
            <person name="Meneus L."/>
            <person name="Mihai O."/>
            <person name="Mihalev A."/>
            <person name="Mihova T."/>
            <person name="Mittelman R."/>
            <person name="Mlenga V."/>
            <person name="Montmayeur A."/>
            <person name="Mulrain L."/>
            <person name="Navidi A."/>
            <person name="Naylor J."/>
            <person name="Negash T."/>
            <person name="Nguyen T."/>
            <person name="Nguyen N."/>
            <person name="Nicol R."/>
            <person name="Norbu C."/>
            <person name="Norbu N."/>
            <person name="Novod N."/>
            <person name="O'Neill B."/>
            <person name="Osman S."/>
            <person name="Markiewicz E."/>
            <person name="Oyono O.L."/>
            <person name="Patti C."/>
            <person name="Phunkhang P."/>
            <person name="Pierre F."/>
            <person name="Priest M."/>
            <person name="Raghuraman S."/>
            <person name="Rege F."/>
            <person name="Reyes R."/>
            <person name="Rise C."/>
            <person name="Rogov P."/>
            <person name="Ross K."/>
            <person name="Ryan E."/>
            <person name="Settipalli S."/>
            <person name="Shea T."/>
            <person name="Sherpa N."/>
            <person name="Shi L."/>
            <person name="Shih D."/>
            <person name="Sparrow T."/>
            <person name="Spaulding J."/>
            <person name="Stalker J."/>
            <person name="Stange-Thomann N."/>
            <person name="Stavropoulos S."/>
            <person name="Stone C."/>
            <person name="Strader C."/>
            <person name="Tesfaye S."/>
            <person name="Thomson T."/>
            <person name="Thoulutsang Y."/>
            <person name="Thoulutsang D."/>
            <person name="Topham K."/>
            <person name="Topping I."/>
            <person name="Tsamla T."/>
            <person name="Vassiliev H."/>
            <person name="Vo A."/>
            <person name="Wangchuk T."/>
            <person name="Wangdi T."/>
            <person name="Weiand M."/>
            <person name="Wilkinson J."/>
            <person name="Wilson A."/>
            <person name="Yadav S."/>
            <person name="Young G."/>
            <person name="Yu Q."/>
            <person name="Zembek L."/>
            <person name="Zhong D."/>
            <person name="Zimmer A."/>
            <person name="Zwirko Z."/>
            <person name="Jaffe D.B."/>
            <person name="Alvarez P."/>
            <person name="Brockman W."/>
            <person name="Butler J."/>
            <person name="Chin C."/>
            <person name="Gnerre S."/>
            <person name="Grabherr M."/>
            <person name="Kleber M."/>
            <person name="Mauceli E."/>
            <person name="MacCallum I."/>
        </authorList>
    </citation>
    <scope>NUCLEOTIDE SEQUENCE [LARGE SCALE GENOMIC DNA]</scope>
    <source>
        <strain evidence="4">Tucson 14030-0811.24</strain>
    </source>
</reference>
<dbReference type="FunCoup" id="B4MYJ0">
    <property type="interactions" value="1"/>
</dbReference>
<accession>B4MYJ0</accession>
<sequence>MERSHSCSNFEAKSVEAASAAAAAATSSLSSTVPIKGQTLAGSTDNLQSMEVHFPPTKPLRKRKRLQRQQLAIEVDDDYDIGDDDHVVGQRKSECECLAYAGDVEEEDEEELDASEMENAFTHARCAHVLPQQSQNVILALQRHISRRCLRHEESFDSCRSSSTAPELSPQALRQHRFSSLLLRDSSTSVQSDSSRYSSVDSLLESRKPDPEAILINLGFGPAVGSEDMLSRIPKRFLKPSQVPGIDTEAFVKRLTVASSLADSSVLGYRGLTGNPDQPPSSIVAKIMERFEVNNQRKQSMGSIGQTIR</sequence>
<keyword evidence="4" id="KW-1185">Reference proteome</keyword>
<gene>
    <name evidence="3" type="primary">Dwil\GK22233</name>
    <name evidence="3" type="ORF">Dwil_GK22233</name>
</gene>
<dbReference type="InterPro" id="IPR043444">
    <property type="entry name" value="TESPA1-like"/>
</dbReference>
<dbReference type="PANTHER" id="PTHR17469">
    <property type="entry name" value="SPERM SPECIFIC ANTIGEN 2-RELATED"/>
    <property type="match status" value="1"/>
</dbReference>
<evidence type="ECO:0000256" key="1">
    <source>
        <dbReference type="SAM" id="MobiDB-lite"/>
    </source>
</evidence>
<protein>
    <recommendedName>
        <fullName evidence="2">ITPR-interacting domain-containing protein</fullName>
    </recommendedName>
</protein>
<dbReference type="PANTHER" id="PTHR17469:SF15">
    <property type="entry name" value="ITPR-INTERACTING DOMAIN-CONTAINING PROTEIN"/>
    <property type="match status" value="1"/>
</dbReference>
<name>B4MYJ0_DROWI</name>
<dbReference type="OrthoDB" id="6088188at2759"/>
<dbReference type="KEGG" id="dwi:6643265"/>
<dbReference type="InterPro" id="IPR029325">
    <property type="entry name" value="ITPR-bd"/>
</dbReference>
<dbReference type="GO" id="GO:0005102">
    <property type="term" value="F:signaling receptor binding"/>
    <property type="evidence" value="ECO:0007669"/>
    <property type="project" value="InterPro"/>
</dbReference>
<feature type="compositionally biased region" description="Polar residues" evidence="1">
    <location>
        <begin position="40"/>
        <end position="49"/>
    </location>
</feature>
<dbReference type="HOGENOM" id="CLU_1058709_0_0_1"/>
<dbReference type="Pfam" id="PF14722">
    <property type="entry name" value="KRAP_IP3R_bind"/>
    <property type="match status" value="1"/>
</dbReference>
<dbReference type="Proteomes" id="UP000007798">
    <property type="component" value="Unassembled WGS sequence"/>
</dbReference>
<dbReference type="OMA" id="HSCSNFE"/>
<feature type="domain" description="ITPR-interacting" evidence="2">
    <location>
        <begin position="180"/>
        <end position="309"/>
    </location>
</feature>
<evidence type="ECO:0000313" key="4">
    <source>
        <dbReference type="Proteomes" id="UP000007798"/>
    </source>
</evidence>
<dbReference type="eggNOG" id="ENOG502S4K0">
    <property type="taxonomic scope" value="Eukaryota"/>
</dbReference>
<dbReference type="InParanoid" id="B4MYJ0"/>
<organism evidence="3 4">
    <name type="scientific">Drosophila willistoni</name>
    <name type="common">Fruit fly</name>
    <dbReference type="NCBI Taxonomy" id="7260"/>
    <lineage>
        <taxon>Eukaryota</taxon>
        <taxon>Metazoa</taxon>
        <taxon>Ecdysozoa</taxon>
        <taxon>Arthropoda</taxon>
        <taxon>Hexapoda</taxon>
        <taxon>Insecta</taxon>
        <taxon>Pterygota</taxon>
        <taxon>Neoptera</taxon>
        <taxon>Endopterygota</taxon>
        <taxon>Diptera</taxon>
        <taxon>Brachycera</taxon>
        <taxon>Muscomorpha</taxon>
        <taxon>Ephydroidea</taxon>
        <taxon>Drosophilidae</taxon>
        <taxon>Drosophila</taxon>
        <taxon>Sophophora</taxon>
    </lineage>
</organism>
<evidence type="ECO:0000313" key="3">
    <source>
        <dbReference type="EMBL" id="EDW77179.1"/>
    </source>
</evidence>
<dbReference type="PhylomeDB" id="B4MYJ0"/>
<dbReference type="SMART" id="SM01257">
    <property type="entry name" value="KRAP_IP3R_bind"/>
    <property type="match status" value="1"/>
</dbReference>
<dbReference type="EMBL" id="CH963894">
    <property type="protein sequence ID" value="EDW77179.1"/>
    <property type="molecule type" value="Genomic_DNA"/>
</dbReference>
<feature type="region of interest" description="Disordered" evidence="1">
    <location>
        <begin position="21"/>
        <end position="65"/>
    </location>
</feature>
<feature type="compositionally biased region" description="Low complexity" evidence="1">
    <location>
        <begin position="21"/>
        <end position="31"/>
    </location>
</feature>
<evidence type="ECO:0000259" key="2">
    <source>
        <dbReference type="SMART" id="SM01257"/>
    </source>
</evidence>
<dbReference type="AlphaFoldDB" id="B4MYJ0"/>
<proteinExistence type="predicted"/>